<dbReference type="Gene3D" id="2.30.40.10">
    <property type="entry name" value="Urease, subunit C, domain 1"/>
    <property type="match status" value="1"/>
</dbReference>
<dbReference type="SUPFAM" id="SSF51338">
    <property type="entry name" value="Composite domain of metallo-dependent hydrolases"/>
    <property type="match status" value="1"/>
</dbReference>
<dbReference type="EMBL" id="CP014855">
    <property type="protein sequence ID" value="ASJ01027.1"/>
    <property type="molecule type" value="Genomic_DNA"/>
</dbReference>
<dbReference type="KEGG" id="tgg:A3K92_05800"/>
<organism evidence="3 4">
    <name type="scientific">Thermococcus gorgonarius</name>
    <dbReference type="NCBI Taxonomy" id="71997"/>
    <lineage>
        <taxon>Archaea</taxon>
        <taxon>Methanobacteriati</taxon>
        <taxon>Methanobacteriota</taxon>
        <taxon>Thermococci</taxon>
        <taxon>Thermococcales</taxon>
        <taxon>Thermococcaceae</taxon>
        <taxon>Thermococcus</taxon>
    </lineage>
</organism>
<feature type="domain" description="Amidohydrolase-related" evidence="2">
    <location>
        <begin position="51"/>
        <end position="395"/>
    </location>
</feature>
<evidence type="ECO:0000259" key="2">
    <source>
        <dbReference type="Pfam" id="PF01979"/>
    </source>
</evidence>
<reference evidence="3 4" key="1">
    <citation type="submission" date="2016-03" db="EMBL/GenBank/DDBJ databases">
        <title>Complete genome sequence of Thermococcus gorgonarius.</title>
        <authorList>
            <person name="Oger P.M."/>
        </authorList>
    </citation>
    <scope>NUCLEOTIDE SEQUENCE [LARGE SCALE GENOMIC DNA]</scope>
    <source>
        <strain evidence="3 4">W-12</strain>
    </source>
</reference>
<dbReference type="Gene3D" id="3.20.20.140">
    <property type="entry name" value="Metal-dependent hydrolases"/>
    <property type="match status" value="1"/>
</dbReference>
<dbReference type="InterPro" id="IPR006680">
    <property type="entry name" value="Amidohydro-rel"/>
</dbReference>
<gene>
    <name evidence="3" type="ORF">A3K92_05800</name>
</gene>
<dbReference type="InterPro" id="IPR050287">
    <property type="entry name" value="MTA/SAH_deaminase"/>
</dbReference>
<dbReference type="PANTHER" id="PTHR43794">
    <property type="entry name" value="AMINOHYDROLASE SSNA-RELATED"/>
    <property type="match status" value="1"/>
</dbReference>
<name>A0A2Z2M541_THEGO</name>
<protein>
    <submittedName>
        <fullName evidence="3">Amidohydrolase</fullName>
    </submittedName>
</protein>
<evidence type="ECO:0000256" key="1">
    <source>
        <dbReference type="ARBA" id="ARBA00022801"/>
    </source>
</evidence>
<dbReference type="GeneID" id="33332045"/>
<evidence type="ECO:0000313" key="3">
    <source>
        <dbReference type="EMBL" id="ASJ01027.1"/>
    </source>
</evidence>
<dbReference type="SUPFAM" id="SSF51556">
    <property type="entry name" value="Metallo-dependent hydrolases"/>
    <property type="match status" value="1"/>
</dbReference>
<dbReference type="PANTHER" id="PTHR43794:SF11">
    <property type="entry name" value="AMIDOHYDROLASE-RELATED DOMAIN-CONTAINING PROTEIN"/>
    <property type="match status" value="1"/>
</dbReference>
<proteinExistence type="predicted"/>
<keyword evidence="4" id="KW-1185">Reference proteome</keyword>
<dbReference type="RefSeq" id="WP_088885366.1">
    <property type="nucleotide sequence ID" value="NZ_CP014855.1"/>
</dbReference>
<keyword evidence="1 3" id="KW-0378">Hydrolase</keyword>
<dbReference type="CDD" id="cd01298">
    <property type="entry name" value="ATZ_TRZ_like"/>
    <property type="match status" value="1"/>
</dbReference>
<dbReference type="InterPro" id="IPR011059">
    <property type="entry name" value="Metal-dep_hydrolase_composite"/>
</dbReference>
<dbReference type="Proteomes" id="UP000250134">
    <property type="component" value="Chromosome"/>
</dbReference>
<evidence type="ECO:0000313" key="4">
    <source>
        <dbReference type="Proteomes" id="UP000250134"/>
    </source>
</evidence>
<dbReference type="AlphaFoldDB" id="A0A2Z2M541"/>
<sequence>MLALVGTIVDAEKVLPDHAVLVEGNKIAKVVPAERVGEFGPERVYGGNGFFVMPGLINAHTHVAMARFRGIGESMPTQEWLEKIIWPREREWTREEIRNWTLLGMTEAIANGSTTINDHYFFAEEIARTAETIGIRAFVGHTIIDLVDFPHAAPEEGFRFFKRWRGRSDLVVPTLAPHATNTVSLELMSEISKVSEEEDGRVHIHLAQSRGEVRELRRRYNLKPVEFLHRAGVLNERLIGVHGVYLLENEMKALSSSGSTLVHCPSSNVELEAKTVNLPRLVELGLNVALGTDSPNPVGSIDMFAEMRCMALFSNLMSGKPRSISAREVLRLATVNGARALGIAVGLIRPGYLADLLLINGRKPWFTPPENPYSHIVYSARGSDVEAVLVNGEVVYERGYFVRLGKRIEELLP</sequence>
<dbReference type="GO" id="GO:0016810">
    <property type="term" value="F:hydrolase activity, acting on carbon-nitrogen (but not peptide) bonds"/>
    <property type="evidence" value="ECO:0007669"/>
    <property type="project" value="InterPro"/>
</dbReference>
<dbReference type="Pfam" id="PF01979">
    <property type="entry name" value="Amidohydro_1"/>
    <property type="match status" value="1"/>
</dbReference>
<accession>A0A2Z2M541</accession>
<dbReference type="OrthoDB" id="372084at2157"/>
<dbReference type="InterPro" id="IPR032466">
    <property type="entry name" value="Metal_Hydrolase"/>
</dbReference>